<dbReference type="InterPro" id="IPR001810">
    <property type="entry name" value="F-box_dom"/>
</dbReference>
<reference evidence="3" key="1">
    <citation type="submission" date="2022-09" db="EMBL/GenBank/DDBJ databases">
        <title>Fusarium specimens isolated from Avocado Roots.</title>
        <authorList>
            <person name="Stajich J."/>
            <person name="Roper C."/>
            <person name="Heimlech-Rivalta G."/>
        </authorList>
    </citation>
    <scope>NUCLEOTIDE SEQUENCE</scope>
    <source>
        <strain evidence="3">CF00095</strain>
    </source>
</reference>
<dbReference type="Gene3D" id="3.80.10.10">
    <property type="entry name" value="Ribonuclease Inhibitor"/>
    <property type="match status" value="1"/>
</dbReference>
<dbReference type="InterPro" id="IPR032675">
    <property type="entry name" value="LRR_dom_sf"/>
</dbReference>
<feature type="region of interest" description="Disordered" evidence="1">
    <location>
        <begin position="1"/>
        <end position="65"/>
    </location>
</feature>
<comment type="caution">
    <text evidence="3">The sequence shown here is derived from an EMBL/GenBank/DDBJ whole genome shotgun (WGS) entry which is preliminary data.</text>
</comment>
<dbReference type="PROSITE" id="PS50181">
    <property type="entry name" value="FBOX"/>
    <property type="match status" value="1"/>
</dbReference>
<protein>
    <recommendedName>
        <fullName evidence="2">F-box domain-containing protein</fullName>
    </recommendedName>
</protein>
<evidence type="ECO:0000313" key="3">
    <source>
        <dbReference type="EMBL" id="KAJ4129134.1"/>
    </source>
</evidence>
<name>A0ABQ8R892_FUSEQ</name>
<keyword evidence="4" id="KW-1185">Reference proteome</keyword>
<accession>A0ABQ8R892</accession>
<proteinExistence type="predicted"/>
<sequence length="647" mass="73689">MVERRSARLKAKTDESAPSKLPSQEPKKSSKRKPPTDDDKLVRKTLKTNSQSDESKDKSNGQQMKPRAGHVMKNISQPSAQTSPHTSNGLFSSLPPEAMDLVLEEIEDKTSLGNLSKTCKAFHSLVMPQLYKRVEGCVQFHAHIAKLIRSIEPILTIEQRKQLKKEGQYKGQQDTFPDKLNEKKKPEIANFVRQAAFEIGDPGKKHRFIVYRYIEELLESAGNLQVFAATDFTERMAKSLAAKNHLRALHLKIASERTQDAIPLTTIKGLRHLHLEMSHLYTTEDSPLALVWNSRSTLRSLTLDKSCFQYFDKNKTDRTEEPNGSSKRQYEFTTLKSLSLKRVSMDPDEVDAVTRAINFTALETIDLNYKNIRISLLFQRLTSIFTSAESPNIKLRRLSLDVGYKAFTNMGNLTAKPEEEEPCMEFLSSFDTLTSLTVCDASIHSSDSPNPGLKDALVQGILKHKNLSTLEFTDTISVPGWKTPYLDAQTVTLFIDNLPKLRHFRFHSTAKHLREIAEVLSRGHKLETIRIKIRSKSEEQTKELGTKFISDLVHPILERDSDRDEKVYRWEDHSKINQVIVGVAVWEIGSKFGAFKKGMKRAQIITSSSNPKCKVMYRDVTRPTYLWMRTSFDQMCGWVDEVAKDPT</sequence>
<feature type="compositionally biased region" description="Basic and acidic residues" evidence="1">
    <location>
        <begin position="1"/>
        <end position="17"/>
    </location>
</feature>
<dbReference type="EMBL" id="JAOQBH010000011">
    <property type="protein sequence ID" value="KAJ4129134.1"/>
    <property type="molecule type" value="Genomic_DNA"/>
</dbReference>
<evidence type="ECO:0000313" key="4">
    <source>
        <dbReference type="Proteomes" id="UP001152024"/>
    </source>
</evidence>
<gene>
    <name evidence="3" type="ORF">NW768_007667</name>
</gene>
<evidence type="ECO:0000259" key="2">
    <source>
        <dbReference type="PROSITE" id="PS50181"/>
    </source>
</evidence>
<organism evidence="3 4">
    <name type="scientific">Fusarium equiseti</name>
    <name type="common">Fusarium scirpi</name>
    <dbReference type="NCBI Taxonomy" id="61235"/>
    <lineage>
        <taxon>Eukaryota</taxon>
        <taxon>Fungi</taxon>
        <taxon>Dikarya</taxon>
        <taxon>Ascomycota</taxon>
        <taxon>Pezizomycotina</taxon>
        <taxon>Sordariomycetes</taxon>
        <taxon>Hypocreomycetidae</taxon>
        <taxon>Hypocreales</taxon>
        <taxon>Nectriaceae</taxon>
        <taxon>Fusarium</taxon>
        <taxon>Fusarium incarnatum-equiseti species complex</taxon>
    </lineage>
</organism>
<dbReference type="Proteomes" id="UP001152024">
    <property type="component" value="Unassembled WGS sequence"/>
</dbReference>
<evidence type="ECO:0000256" key="1">
    <source>
        <dbReference type="SAM" id="MobiDB-lite"/>
    </source>
</evidence>
<dbReference type="SUPFAM" id="SSF52047">
    <property type="entry name" value="RNI-like"/>
    <property type="match status" value="1"/>
</dbReference>
<feature type="domain" description="F-box" evidence="2">
    <location>
        <begin position="88"/>
        <end position="134"/>
    </location>
</feature>